<protein>
    <submittedName>
        <fullName evidence="1">Uncharacterized protein</fullName>
    </submittedName>
</protein>
<evidence type="ECO:0000313" key="2">
    <source>
        <dbReference type="Proteomes" id="UP000801428"/>
    </source>
</evidence>
<dbReference type="GO" id="GO:0001228">
    <property type="term" value="F:DNA-binding transcription activator activity, RNA polymerase II-specific"/>
    <property type="evidence" value="ECO:0007669"/>
    <property type="project" value="TreeGrafter"/>
</dbReference>
<dbReference type="AlphaFoldDB" id="A0A9P4TKX9"/>
<dbReference type="EMBL" id="SWKU01000003">
    <property type="protein sequence ID" value="KAF3008473.1"/>
    <property type="molecule type" value="Genomic_DNA"/>
</dbReference>
<sequence>MLVAEQHHSRAITGLMESLSDENDPASGNAIFANAVLTFFYAFISFGPMYNEERTGDNAAAHTSRILGASWVPLIRGLDPIVARVYEQVTAGPLGSLLDIGKWMDLQPGTEEDPDDTLIDRTREIWTTGNYSKEDKDVYDEALRALRQCNMWLKTSHGWHDDEGPRKANYGPWSGPFIWVSIVPLAFFSLLEQRQVPAMIIFANFGALLHRLNHLWYMEGCGKSIVEVVDQCLGPYWGEWLDWAKTATKPENT</sequence>
<accession>A0A9P4TKX9</accession>
<proteinExistence type="predicted"/>
<dbReference type="OrthoDB" id="5386330at2759"/>
<comment type="caution">
    <text evidence="1">The sequence shown here is derived from an EMBL/GenBank/DDBJ whole genome shotgun (WGS) entry which is preliminary data.</text>
</comment>
<dbReference type="PANTHER" id="PTHR47784:SF5">
    <property type="entry name" value="STEROL UPTAKE CONTROL PROTEIN 2"/>
    <property type="match status" value="1"/>
</dbReference>
<dbReference type="PANTHER" id="PTHR47784">
    <property type="entry name" value="STEROL UPTAKE CONTROL PROTEIN 2"/>
    <property type="match status" value="1"/>
</dbReference>
<gene>
    <name evidence="1" type="ORF">E8E13_004528</name>
</gene>
<evidence type="ECO:0000313" key="1">
    <source>
        <dbReference type="EMBL" id="KAF3008473.1"/>
    </source>
</evidence>
<reference evidence="1" key="1">
    <citation type="submission" date="2019-04" db="EMBL/GenBank/DDBJ databases">
        <title>Sequencing of skin fungus with MAO and IRED activity.</title>
        <authorList>
            <person name="Marsaioli A.J."/>
            <person name="Bonatto J.M.C."/>
            <person name="Reis Junior O."/>
        </authorList>
    </citation>
    <scope>NUCLEOTIDE SEQUENCE</scope>
    <source>
        <strain evidence="1">30M1</strain>
    </source>
</reference>
<name>A0A9P4TKX9_CURKU</name>
<dbReference type="Proteomes" id="UP000801428">
    <property type="component" value="Unassembled WGS sequence"/>
</dbReference>
<keyword evidence="2" id="KW-1185">Reference proteome</keyword>
<dbReference type="InterPro" id="IPR053157">
    <property type="entry name" value="Sterol_Uptake_Regulator"/>
</dbReference>
<organism evidence="1 2">
    <name type="scientific">Curvularia kusanoi</name>
    <name type="common">Cochliobolus kusanoi</name>
    <dbReference type="NCBI Taxonomy" id="90978"/>
    <lineage>
        <taxon>Eukaryota</taxon>
        <taxon>Fungi</taxon>
        <taxon>Dikarya</taxon>
        <taxon>Ascomycota</taxon>
        <taxon>Pezizomycotina</taxon>
        <taxon>Dothideomycetes</taxon>
        <taxon>Pleosporomycetidae</taxon>
        <taxon>Pleosporales</taxon>
        <taxon>Pleosporineae</taxon>
        <taxon>Pleosporaceae</taxon>
        <taxon>Curvularia</taxon>
    </lineage>
</organism>